<dbReference type="RefSeq" id="WP_137327255.1">
    <property type="nucleotide sequence ID" value="NZ_CP040058.1"/>
</dbReference>
<protein>
    <submittedName>
        <fullName evidence="4">Membrane protein</fullName>
    </submittedName>
</protein>
<gene>
    <name evidence="4" type="ORF">AR1Y2_0150</name>
</gene>
<accession>A0A4P8ID59</accession>
<dbReference type="InterPro" id="IPR037185">
    <property type="entry name" value="EmrE-like"/>
</dbReference>
<feature type="transmembrane region" description="Helical" evidence="2">
    <location>
        <begin position="98"/>
        <end position="116"/>
    </location>
</feature>
<dbReference type="AlphaFoldDB" id="A0A4P8ID59"/>
<organism evidence="4 5">
    <name type="scientific">Anaerostipes rhamnosivorans</name>
    <dbReference type="NCBI Taxonomy" id="1229621"/>
    <lineage>
        <taxon>Bacteria</taxon>
        <taxon>Bacillati</taxon>
        <taxon>Bacillota</taxon>
        <taxon>Clostridia</taxon>
        <taxon>Lachnospirales</taxon>
        <taxon>Lachnospiraceae</taxon>
        <taxon>Anaerostipes</taxon>
    </lineage>
</organism>
<dbReference type="OrthoDB" id="2294582at2"/>
<dbReference type="Pfam" id="PF00892">
    <property type="entry name" value="EamA"/>
    <property type="match status" value="1"/>
</dbReference>
<keyword evidence="2" id="KW-1133">Transmembrane helix</keyword>
<dbReference type="SUPFAM" id="SSF103481">
    <property type="entry name" value="Multidrug resistance efflux transporter EmrE"/>
    <property type="match status" value="1"/>
</dbReference>
<dbReference type="EMBL" id="CP040058">
    <property type="protein sequence ID" value="QCP33604.1"/>
    <property type="molecule type" value="Genomic_DNA"/>
</dbReference>
<proteinExistence type="inferred from homology"/>
<dbReference type="KEGG" id="arf:AR1Y2_0150"/>
<comment type="similarity">
    <text evidence="1">Belongs to the EamA transporter family.</text>
</comment>
<evidence type="ECO:0000313" key="4">
    <source>
        <dbReference type="EMBL" id="QCP33604.1"/>
    </source>
</evidence>
<reference evidence="4 5" key="1">
    <citation type="submission" date="2019-05" db="EMBL/GenBank/DDBJ databases">
        <title>Complete genome sequencing of Anaerostipes rhamnosivorans.</title>
        <authorList>
            <person name="Bui T.P.N."/>
            <person name="de Vos W.M."/>
        </authorList>
    </citation>
    <scope>NUCLEOTIDE SEQUENCE [LARGE SCALE GENOMIC DNA]</scope>
    <source>
        <strain evidence="4 5">1y2</strain>
    </source>
</reference>
<dbReference type="Proteomes" id="UP000298653">
    <property type="component" value="Chromosome"/>
</dbReference>
<dbReference type="GO" id="GO:0016020">
    <property type="term" value="C:membrane"/>
    <property type="evidence" value="ECO:0007669"/>
    <property type="project" value="InterPro"/>
</dbReference>
<feature type="transmembrane region" description="Helical" evidence="2">
    <location>
        <begin position="6"/>
        <end position="23"/>
    </location>
</feature>
<name>A0A4P8ID59_9FIRM</name>
<dbReference type="InterPro" id="IPR000620">
    <property type="entry name" value="EamA_dom"/>
</dbReference>
<feature type="transmembrane region" description="Helical" evidence="2">
    <location>
        <begin position="30"/>
        <end position="52"/>
    </location>
</feature>
<evidence type="ECO:0000313" key="5">
    <source>
        <dbReference type="Proteomes" id="UP000298653"/>
    </source>
</evidence>
<evidence type="ECO:0000256" key="1">
    <source>
        <dbReference type="ARBA" id="ARBA00007362"/>
    </source>
</evidence>
<keyword evidence="5" id="KW-1185">Reference proteome</keyword>
<sequence length="141" mass="15326">MGIHFYLPLGLVIISNLIYHNAAKSTPANANTFLCLTVTYLIAAAICGVVYFTGKGSLAKDIHMINWSSWILGISIVGIELGYLLMYRCGWEISRGSLAANVCATIMLLVIGILFYKEILSPAKFAGIACCIIGLMLINYK</sequence>
<feature type="transmembrane region" description="Helical" evidence="2">
    <location>
        <begin position="122"/>
        <end position="140"/>
    </location>
</feature>
<evidence type="ECO:0000259" key="3">
    <source>
        <dbReference type="Pfam" id="PF00892"/>
    </source>
</evidence>
<keyword evidence="2" id="KW-0472">Membrane</keyword>
<feature type="transmembrane region" description="Helical" evidence="2">
    <location>
        <begin position="64"/>
        <end position="86"/>
    </location>
</feature>
<keyword evidence="2" id="KW-0812">Transmembrane</keyword>
<feature type="domain" description="EamA" evidence="3">
    <location>
        <begin position="19"/>
        <end position="139"/>
    </location>
</feature>
<evidence type="ECO:0000256" key="2">
    <source>
        <dbReference type="SAM" id="Phobius"/>
    </source>
</evidence>